<accession>A0A7W9MG58</accession>
<name>A0A7W9MG58_9ACTN</name>
<comment type="caution">
    <text evidence="1">The sequence shown here is derived from an EMBL/GenBank/DDBJ whole genome shotgun (WGS) entry which is preliminary data.</text>
</comment>
<organism evidence="1 2">
    <name type="scientific">Streptosporangium becharense</name>
    <dbReference type="NCBI Taxonomy" id="1816182"/>
    <lineage>
        <taxon>Bacteria</taxon>
        <taxon>Bacillati</taxon>
        <taxon>Actinomycetota</taxon>
        <taxon>Actinomycetes</taxon>
        <taxon>Streptosporangiales</taxon>
        <taxon>Streptosporangiaceae</taxon>
        <taxon>Streptosporangium</taxon>
    </lineage>
</organism>
<protein>
    <submittedName>
        <fullName evidence="1">Uncharacterized protein</fullName>
    </submittedName>
</protein>
<evidence type="ECO:0000313" key="1">
    <source>
        <dbReference type="EMBL" id="MBB5819520.1"/>
    </source>
</evidence>
<dbReference type="EMBL" id="JACHMP010000001">
    <property type="protein sequence ID" value="MBB5819520.1"/>
    <property type="molecule type" value="Genomic_DNA"/>
</dbReference>
<dbReference type="RefSeq" id="WP_184538380.1">
    <property type="nucleotide sequence ID" value="NZ_JACHMP010000001.1"/>
</dbReference>
<dbReference type="Proteomes" id="UP000540685">
    <property type="component" value="Unassembled WGS sequence"/>
</dbReference>
<gene>
    <name evidence="1" type="ORF">F4562_002582</name>
</gene>
<evidence type="ECO:0000313" key="2">
    <source>
        <dbReference type="Proteomes" id="UP000540685"/>
    </source>
</evidence>
<keyword evidence="2" id="KW-1185">Reference proteome</keyword>
<dbReference type="AlphaFoldDB" id="A0A7W9MG58"/>
<sequence length="77" mass="8520">MTLAELTACHGRTWTISGAVGGGWYAVRRAALSVYARAHGLSDIRCGATLDELAHRLEAETRLERQAWRRIPARPMS</sequence>
<reference evidence="1 2" key="1">
    <citation type="submission" date="2020-08" db="EMBL/GenBank/DDBJ databases">
        <title>Sequencing the genomes of 1000 actinobacteria strains.</title>
        <authorList>
            <person name="Klenk H.-P."/>
        </authorList>
    </citation>
    <scope>NUCLEOTIDE SEQUENCE [LARGE SCALE GENOMIC DNA]</scope>
    <source>
        <strain evidence="1 2">DSM 46887</strain>
    </source>
</reference>
<proteinExistence type="predicted"/>